<evidence type="ECO:0000256" key="2">
    <source>
        <dbReference type="ARBA" id="ARBA00020974"/>
    </source>
</evidence>
<accession>A0A084GDP5</accession>
<dbReference type="InterPro" id="IPR048485">
    <property type="entry name" value="COG5_helical"/>
</dbReference>
<dbReference type="AlphaFoldDB" id="A0A084GDP5"/>
<protein>
    <recommendedName>
        <fullName evidence="2">Conserved oligomeric Golgi complex subunit 5</fullName>
    </recommendedName>
</protein>
<reference evidence="7 8" key="1">
    <citation type="journal article" date="2014" name="Genome Announc.">
        <title>Draft genome sequence of the pathogenic fungus Scedosporium apiospermum.</title>
        <authorList>
            <person name="Vandeputte P."/>
            <person name="Ghamrawi S."/>
            <person name="Rechenmann M."/>
            <person name="Iltis A."/>
            <person name="Giraud S."/>
            <person name="Fleury M."/>
            <person name="Thornton C."/>
            <person name="Delhaes L."/>
            <person name="Meyer W."/>
            <person name="Papon N."/>
            <person name="Bouchara J.P."/>
        </authorList>
    </citation>
    <scope>NUCLEOTIDE SEQUENCE [LARGE SCALE GENOMIC DNA]</scope>
    <source>
        <strain evidence="7 8">IHEM 14462</strain>
    </source>
</reference>
<dbReference type="OMA" id="YFWRTLA"/>
<evidence type="ECO:0000259" key="6">
    <source>
        <dbReference type="Pfam" id="PF20649"/>
    </source>
</evidence>
<dbReference type="GeneID" id="27720842"/>
<dbReference type="Pfam" id="PF20649">
    <property type="entry name" value="COG5_C"/>
    <property type="match status" value="1"/>
</dbReference>
<evidence type="ECO:0000313" key="7">
    <source>
        <dbReference type="EMBL" id="KEZ45457.1"/>
    </source>
</evidence>
<evidence type="ECO:0000256" key="4">
    <source>
        <dbReference type="ARBA" id="ARBA00023136"/>
    </source>
</evidence>
<evidence type="ECO:0000259" key="5">
    <source>
        <dbReference type="Pfam" id="PF10392"/>
    </source>
</evidence>
<comment type="subcellular location">
    <subcellularLocation>
        <location evidence="1">Golgi apparatus membrane</location>
        <topology evidence="1">Peripheral membrane protein</topology>
    </subcellularLocation>
</comment>
<dbReference type="Proteomes" id="UP000028545">
    <property type="component" value="Unassembled WGS sequence"/>
</dbReference>
<evidence type="ECO:0000256" key="3">
    <source>
        <dbReference type="ARBA" id="ARBA00023034"/>
    </source>
</evidence>
<name>A0A084GDP5_PSEDA</name>
<keyword evidence="8" id="KW-1185">Reference proteome</keyword>
<proteinExistence type="predicted"/>
<sequence length="447" mass="49681">MATTEEEEPSYIDFDTFLAPDFNAKSFANSLVLLTNNPNDLPLDLSTPLSRVLFDIQEIDSHIDVLTTRSAIPLLEYTREQNEASKRIITELDSHVKSLNDSYRQLEKEVIDRHAEAEEVKVVATRLWETLRLGRSGSTSGISSTAANKKDDHKALMRCSHTILLLREVMERNKPGEEGHGLDKVDVIRSLREAVIAPIERSVRETAERILRDFNIPDSATFNQVDEAKSRLLSALSTLYLLSPMNWEKPEKWTPKFLLQSLEAYLRSSLQTSATTLGRALGQLPTLDRALAEVAAKCQNILALEFVLDTTKAPPHPLLQFHPAIASNTTTTTTTVASSQQKQQNLLQPLLAYLETGSLASYFWRSLAGSMVTRVQEISTRGGAVTRTLKANKANVGEAIRECVIKGSKLPRALATSKHRKGAKPEEGKWEREIAVMVGSVVNNLGR</sequence>
<feature type="domain" description="Conserved oligomeric Golgi complex subunit 5 helical" evidence="6">
    <location>
        <begin position="182"/>
        <end position="402"/>
    </location>
</feature>
<dbReference type="OrthoDB" id="18786at2759"/>
<feature type="domain" description="Conserved oligomeric Golgi complex subunit 5 N-terminal" evidence="5">
    <location>
        <begin position="16"/>
        <end position="136"/>
    </location>
</feature>
<dbReference type="RefSeq" id="XP_016645256.1">
    <property type="nucleotide sequence ID" value="XM_016784959.1"/>
</dbReference>
<dbReference type="InterPro" id="IPR049176">
    <property type="entry name" value="COG5_N"/>
</dbReference>
<dbReference type="VEuPathDB" id="FungiDB:SAPIO_CDS1770"/>
<dbReference type="GO" id="GO:0000139">
    <property type="term" value="C:Golgi membrane"/>
    <property type="evidence" value="ECO:0007669"/>
    <property type="project" value="UniProtKB-SubCell"/>
</dbReference>
<evidence type="ECO:0000313" key="8">
    <source>
        <dbReference type="Proteomes" id="UP000028545"/>
    </source>
</evidence>
<organism evidence="7 8">
    <name type="scientific">Pseudallescheria apiosperma</name>
    <name type="common">Scedosporium apiospermum</name>
    <dbReference type="NCBI Taxonomy" id="563466"/>
    <lineage>
        <taxon>Eukaryota</taxon>
        <taxon>Fungi</taxon>
        <taxon>Dikarya</taxon>
        <taxon>Ascomycota</taxon>
        <taxon>Pezizomycotina</taxon>
        <taxon>Sordariomycetes</taxon>
        <taxon>Hypocreomycetidae</taxon>
        <taxon>Microascales</taxon>
        <taxon>Microascaceae</taxon>
        <taxon>Scedosporium</taxon>
    </lineage>
</organism>
<dbReference type="GO" id="GO:0006891">
    <property type="term" value="P:intra-Golgi vesicle-mediated transport"/>
    <property type="evidence" value="ECO:0007669"/>
    <property type="project" value="InterPro"/>
</dbReference>
<dbReference type="HOGENOM" id="CLU_030042_0_0_1"/>
<comment type="caution">
    <text evidence="7">The sequence shown here is derived from an EMBL/GenBank/DDBJ whole genome shotgun (WGS) entry which is preliminary data.</text>
</comment>
<dbReference type="PANTHER" id="PTHR13228:SF3">
    <property type="entry name" value="CONSERVED OLIGOMERIC GOLGI COMPLEX SUBUNIT 5"/>
    <property type="match status" value="1"/>
</dbReference>
<dbReference type="Pfam" id="PF10392">
    <property type="entry name" value="COG5_N"/>
    <property type="match status" value="1"/>
</dbReference>
<keyword evidence="3" id="KW-0333">Golgi apparatus</keyword>
<dbReference type="InterPro" id="IPR019465">
    <property type="entry name" value="Cog5"/>
</dbReference>
<dbReference type="PANTHER" id="PTHR13228">
    <property type="entry name" value="CONSERVED OLIGOMERIC GOLGI COMPLEX COMPONENT 5"/>
    <property type="match status" value="1"/>
</dbReference>
<keyword evidence="4" id="KW-0472">Membrane</keyword>
<evidence type="ECO:0000256" key="1">
    <source>
        <dbReference type="ARBA" id="ARBA00004395"/>
    </source>
</evidence>
<gene>
    <name evidence="7" type="ORF">SAPIO_CDS1770</name>
</gene>
<dbReference type="EMBL" id="JOWA01000077">
    <property type="protein sequence ID" value="KEZ45457.1"/>
    <property type="molecule type" value="Genomic_DNA"/>
</dbReference>
<dbReference type="GO" id="GO:0017119">
    <property type="term" value="C:Golgi transport complex"/>
    <property type="evidence" value="ECO:0007669"/>
    <property type="project" value="InterPro"/>
</dbReference>
<dbReference type="KEGG" id="sapo:SAPIO_CDS1770"/>